<name>A0A0A6PEY2_9GAMM</name>
<gene>
    <name evidence="1" type="ORF">PN36_22380</name>
</gene>
<accession>A0A0A6PEY2</accession>
<proteinExistence type="predicted"/>
<keyword evidence="2" id="KW-1185">Reference proteome</keyword>
<evidence type="ECO:0000313" key="1">
    <source>
        <dbReference type="EMBL" id="KHD08852.1"/>
    </source>
</evidence>
<reference evidence="1 2" key="1">
    <citation type="journal article" date="2016" name="Front. Microbiol.">
        <title>Single-Cell (Meta-)Genomics of a Dimorphic Candidatus Thiomargarita nelsonii Reveals Genomic Plasticity.</title>
        <authorList>
            <person name="Flood B.E."/>
            <person name="Fliss P."/>
            <person name="Jones D.S."/>
            <person name="Dick G.J."/>
            <person name="Jain S."/>
            <person name="Kaster A.K."/>
            <person name="Winkel M."/>
            <person name="Mussmann M."/>
            <person name="Bailey J."/>
        </authorList>
    </citation>
    <scope>NUCLEOTIDE SEQUENCE [LARGE SCALE GENOMIC DNA]</scope>
    <source>
        <strain evidence="1">Hydrate Ridge</strain>
    </source>
</reference>
<dbReference type="Proteomes" id="UP000030428">
    <property type="component" value="Unassembled WGS sequence"/>
</dbReference>
<dbReference type="EMBL" id="JSZA02000104">
    <property type="protein sequence ID" value="KHD08852.1"/>
    <property type="molecule type" value="Genomic_DNA"/>
</dbReference>
<dbReference type="AlphaFoldDB" id="A0A0A6PEY2"/>
<protein>
    <submittedName>
        <fullName evidence="1">Uncharacterized protein</fullName>
    </submittedName>
</protein>
<comment type="caution">
    <text evidence="1">The sequence shown here is derived from an EMBL/GenBank/DDBJ whole genome shotgun (WGS) entry which is preliminary data.</text>
</comment>
<sequence length="120" mass="14006">MEIEQTTLKKGIHINFNVKPPTEMDLNRINQHQIQYAFNAFFNAYFQQHPEVLESILTNSDHHQPTEVQIPKISKQQREVILASIKETPDYDDVDSEKWIQEVQSSRKNVIEGQNLSGEE</sequence>
<evidence type="ECO:0000313" key="2">
    <source>
        <dbReference type="Proteomes" id="UP000030428"/>
    </source>
</evidence>
<organism evidence="1 2">
    <name type="scientific">Candidatus Thiomargarita nelsonii</name>
    <dbReference type="NCBI Taxonomy" id="1003181"/>
    <lineage>
        <taxon>Bacteria</taxon>
        <taxon>Pseudomonadati</taxon>
        <taxon>Pseudomonadota</taxon>
        <taxon>Gammaproteobacteria</taxon>
        <taxon>Thiotrichales</taxon>
        <taxon>Thiotrichaceae</taxon>
        <taxon>Thiomargarita</taxon>
    </lineage>
</organism>